<dbReference type="EMBL" id="RJVO01000002">
    <property type="protein sequence ID" value="ROH92076.1"/>
    <property type="molecule type" value="Genomic_DNA"/>
</dbReference>
<keyword evidence="1" id="KW-0812">Transmembrane</keyword>
<evidence type="ECO:0000313" key="2">
    <source>
        <dbReference type="EMBL" id="ROH92076.1"/>
    </source>
</evidence>
<sequence>MSTLVATLAALLPTAALLALLAWRDPKRLRSGTATGVRPLPRGRRRLLGWLAPLPGLLLALLGLWPALLIWLGLSGSLGWALTQALAPASDPGGGDAD</sequence>
<comment type="caution">
    <text evidence="2">The sequence shown here is derived from an EMBL/GenBank/DDBJ whole genome shotgun (WGS) entry which is preliminary data.</text>
</comment>
<keyword evidence="1" id="KW-0472">Membrane</keyword>
<dbReference type="AlphaFoldDB" id="A0A3N0VH44"/>
<feature type="transmembrane region" description="Helical" evidence="1">
    <location>
        <begin position="48"/>
        <end position="74"/>
    </location>
</feature>
<gene>
    <name evidence="2" type="ORF">ED208_06825</name>
</gene>
<keyword evidence="1" id="KW-1133">Transmembrane helix</keyword>
<evidence type="ECO:0000256" key="1">
    <source>
        <dbReference type="SAM" id="Phobius"/>
    </source>
</evidence>
<organism evidence="2 3">
    <name type="scientific">Stagnimonas aquatica</name>
    <dbReference type="NCBI Taxonomy" id="2689987"/>
    <lineage>
        <taxon>Bacteria</taxon>
        <taxon>Pseudomonadati</taxon>
        <taxon>Pseudomonadota</taxon>
        <taxon>Gammaproteobacteria</taxon>
        <taxon>Nevskiales</taxon>
        <taxon>Nevskiaceae</taxon>
        <taxon>Stagnimonas</taxon>
    </lineage>
</organism>
<keyword evidence="3" id="KW-1185">Reference proteome</keyword>
<accession>A0A3N0VH44</accession>
<reference evidence="2 3" key="1">
    <citation type="submission" date="2018-10" db="EMBL/GenBank/DDBJ databases">
        <authorList>
            <person name="Chen W.-M."/>
        </authorList>
    </citation>
    <scope>NUCLEOTIDE SEQUENCE [LARGE SCALE GENOMIC DNA]</scope>
    <source>
        <strain evidence="2 3">THS-13</strain>
    </source>
</reference>
<dbReference type="RefSeq" id="WP_123211119.1">
    <property type="nucleotide sequence ID" value="NZ_RJVO01000002.1"/>
</dbReference>
<proteinExistence type="predicted"/>
<dbReference type="InParanoid" id="A0A3N0VH44"/>
<dbReference type="Proteomes" id="UP000282106">
    <property type="component" value="Unassembled WGS sequence"/>
</dbReference>
<evidence type="ECO:0000313" key="3">
    <source>
        <dbReference type="Proteomes" id="UP000282106"/>
    </source>
</evidence>
<name>A0A3N0VH44_9GAMM</name>
<protein>
    <recommendedName>
        <fullName evidence="4">DUF3325 domain-containing protein</fullName>
    </recommendedName>
</protein>
<evidence type="ECO:0008006" key="4">
    <source>
        <dbReference type="Google" id="ProtNLM"/>
    </source>
</evidence>